<dbReference type="InterPro" id="IPR006590">
    <property type="entry name" value="RNA_pol_Rpb4/RPC9_core"/>
</dbReference>
<dbReference type="InterPro" id="IPR010997">
    <property type="entry name" value="HRDC-like_sf"/>
</dbReference>
<protein>
    <recommendedName>
        <fullName evidence="3">DNA-directed RNA polymerase III subunit RPC9</fullName>
    </recommendedName>
</protein>
<dbReference type="SMART" id="SM00657">
    <property type="entry name" value="RPOL4c"/>
    <property type="match status" value="1"/>
</dbReference>
<comment type="subcellular location">
    <subcellularLocation>
        <location evidence="1">Nucleus</location>
    </subcellularLocation>
</comment>
<dbReference type="HOGENOM" id="CLU_092529_3_1_1"/>
<dbReference type="SUPFAM" id="SSF47819">
    <property type="entry name" value="HRDC-like"/>
    <property type="match status" value="1"/>
</dbReference>
<keyword evidence="5" id="KW-0804">Transcription</keyword>
<keyword evidence="6" id="KW-0539">Nucleus</keyword>
<dbReference type="Proteomes" id="UP000019487">
    <property type="component" value="Unassembled WGS sequence"/>
</dbReference>
<accession>W9CRX9</accession>
<dbReference type="PANTHER" id="PTHR15561">
    <property type="entry name" value="CALCITONIN GENE-RELATED PEPTIDE-RECEPTOR COMPONENT PROTEIN"/>
    <property type="match status" value="1"/>
</dbReference>
<sequence>MKILEAQSATLTNFEVYTHLKDIQNKHRTGGRRPGNLDNVMKELMQYFEEAPSPLAQKPCPYKPDTIKILLERLRSFDLTKAEILMIINHRPTSMENLNIIIEELELRFPDENDQWAIIDVVKEVLGAEDADEMKQTMADNTENAKKDEQKRQQDEERRYQAMLMDES</sequence>
<dbReference type="Pfam" id="PF03874">
    <property type="entry name" value="RNA_pol_Rpb4"/>
    <property type="match status" value="1"/>
</dbReference>
<evidence type="ECO:0000256" key="7">
    <source>
        <dbReference type="SAM" id="MobiDB-lite"/>
    </source>
</evidence>
<dbReference type="InterPro" id="IPR038846">
    <property type="entry name" value="RPC9"/>
</dbReference>
<dbReference type="AlphaFoldDB" id="W9CRX9"/>
<evidence type="ECO:0000313" key="9">
    <source>
        <dbReference type="EMBL" id="ESZ97324.1"/>
    </source>
</evidence>
<dbReference type="InterPro" id="IPR038324">
    <property type="entry name" value="Rpb4/RPC9_sf"/>
</dbReference>
<dbReference type="PANTHER" id="PTHR15561:SF0">
    <property type="entry name" value="DNA-DIRECTED RNA POLYMERASE III SUBUNIT RPC9"/>
    <property type="match status" value="1"/>
</dbReference>
<dbReference type="GO" id="GO:0006384">
    <property type="term" value="P:transcription initiation at RNA polymerase III promoter"/>
    <property type="evidence" value="ECO:0007669"/>
    <property type="project" value="InterPro"/>
</dbReference>
<evidence type="ECO:0000256" key="2">
    <source>
        <dbReference type="ARBA" id="ARBA00006898"/>
    </source>
</evidence>
<evidence type="ECO:0000259" key="8">
    <source>
        <dbReference type="SMART" id="SM00657"/>
    </source>
</evidence>
<evidence type="ECO:0000256" key="3">
    <source>
        <dbReference type="ARBA" id="ARBA00016672"/>
    </source>
</evidence>
<gene>
    <name evidence="9" type="ORF">SBOR_2287</name>
</gene>
<dbReference type="FunFam" id="1.20.1250.40:FF:000020">
    <property type="entry name" value="DNA-directed RNA polymerase III subunit rpc9"/>
    <property type="match status" value="1"/>
</dbReference>
<dbReference type="GO" id="GO:0000166">
    <property type="term" value="F:nucleotide binding"/>
    <property type="evidence" value="ECO:0007669"/>
    <property type="project" value="InterPro"/>
</dbReference>
<dbReference type="STRING" id="1432307.W9CRX9"/>
<dbReference type="GO" id="GO:0005666">
    <property type="term" value="C:RNA polymerase III complex"/>
    <property type="evidence" value="ECO:0007669"/>
    <property type="project" value="InterPro"/>
</dbReference>
<evidence type="ECO:0000256" key="6">
    <source>
        <dbReference type="ARBA" id="ARBA00023242"/>
    </source>
</evidence>
<proteinExistence type="inferred from homology"/>
<comment type="caution">
    <text evidence="9">The sequence shown here is derived from an EMBL/GenBank/DDBJ whole genome shotgun (WGS) entry which is preliminary data.</text>
</comment>
<evidence type="ECO:0000313" key="10">
    <source>
        <dbReference type="Proteomes" id="UP000019487"/>
    </source>
</evidence>
<keyword evidence="10" id="KW-1185">Reference proteome</keyword>
<keyword evidence="4" id="KW-0240">DNA-directed RNA polymerase</keyword>
<feature type="domain" description="RNA polymerase Rpb4/RPC9 core" evidence="8">
    <location>
        <begin position="1"/>
        <end position="129"/>
    </location>
</feature>
<dbReference type="Gene3D" id="1.20.1250.40">
    <property type="match status" value="1"/>
</dbReference>
<dbReference type="InterPro" id="IPR005574">
    <property type="entry name" value="Rpb4/RPC9"/>
</dbReference>
<feature type="region of interest" description="Disordered" evidence="7">
    <location>
        <begin position="136"/>
        <end position="168"/>
    </location>
</feature>
<feature type="compositionally biased region" description="Basic and acidic residues" evidence="7">
    <location>
        <begin position="143"/>
        <end position="160"/>
    </location>
</feature>
<evidence type="ECO:0000256" key="4">
    <source>
        <dbReference type="ARBA" id="ARBA00022478"/>
    </source>
</evidence>
<reference evidence="9 10" key="1">
    <citation type="journal article" date="2014" name="Genome Announc.">
        <title>Draft genome sequence of Sclerotinia borealis, a psychrophilic plant pathogenic fungus.</title>
        <authorList>
            <person name="Mardanov A.V."/>
            <person name="Beletsky A.V."/>
            <person name="Kadnikov V.V."/>
            <person name="Ignatov A.N."/>
            <person name="Ravin N.V."/>
        </authorList>
    </citation>
    <scope>NUCLEOTIDE SEQUENCE [LARGE SCALE GENOMIC DNA]</scope>
    <source>
        <strain evidence="10">F-4157</strain>
    </source>
</reference>
<comment type="similarity">
    <text evidence="2">Belongs to the eukaryotic RPC9 RNA polymerase subunit family.</text>
</comment>
<dbReference type="OrthoDB" id="1746530at2759"/>
<dbReference type="EMBL" id="AYSA01000091">
    <property type="protein sequence ID" value="ESZ97324.1"/>
    <property type="molecule type" value="Genomic_DNA"/>
</dbReference>
<evidence type="ECO:0000256" key="1">
    <source>
        <dbReference type="ARBA" id="ARBA00004123"/>
    </source>
</evidence>
<name>W9CRX9_SCLBF</name>
<organism evidence="9 10">
    <name type="scientific">Sclerotinia borealis (strain F-4128)</name>
    <dbReference type="NCBI Taxonomy" id="1432307"/>
    <lineage>
        <taxon>Eukaryota</taxon>
        <taxon>Fungi</taxon>
        <taxon>Dikarya</taxon>
        <taxon>Ascomycota</taxon>
        <taxon>Pezizomycotina</taxon>
        <taxon>Leotiomycetes</taxon>
        <taxon>Helotiales</taxon>
        <taxon>Sclerotiniaceae</taxon>
        <taxon>Sclerotinia</taxon>
    </lineage>
</organism>
<evidence type="ECO:0000256" key="5">
    <source>
        <dbReference type="ARBA" id="ARBA00023163"/>
    </source>
</evidence>